<dbReference type="Proteomes" id="UP000051952">
    <property type="component" value="Unassembled WGS sequence"/>
</dbReference>
<feature type="compositionally biased region" description="Polar residues" evidence="1">
    <location>
        <begin position="239"/>
        <end position="256"/>
    </location>
</feature>
<sequence length="481" mass="51250">GDSLGRILFIDVTLSSALTLLHWWQAHNDGGGVNRIAVEKETIATVGDHAALYVWTSSGAYLGNVWGRYSTCISVPADQTLPEWLDEELLIGEGSVLLRRQSSRENRNIGSSGSLMRVARTVSIVERVARLSKLRLVGFDQRSNASTTLAGSQLLNASTEQAAAGATTSSTPSMSVSRSLNFSDDGTVGFNSLQQTRRVQTSRKSQVLLDHQLPSVSFAQSIGSGAGFDEDVEFQTSFDASRRSSVAPTLTKNNSGAPRVLATSPPTSNLCVPMPTASDLLDVITPRSGDDDESDADDQEGQRPPFLFKVATSAGFTKPENIHPPSLSTTTNASALPLPVIGAHHHLGEASSSSTSSPHDQSTSLSTTATLLTHLRPLAWKANDVAALDAAFRDTLGQQRIFSCASQVLGQPNTMRRTMMLPLREASAHPAEVGNMLQSDGGSQQQKPRKSTVASIATTMSESKPRLTITLQRSGNIVTSP</sequence>
<feature type="region of interest" description="Disordered" evidence="1">
    <location>
        <begin position="437"/>
        <end position="459"/>
    </location>
</feature>
<feature type="compositionally biased region" description="Acidic residues" evidence="1">
    <location>
        <begin position="290"/>
        <end position="299"/>
    </location>
</feature>
<feature type="signal peptide" evidence="2">
    <location>
        <begin position="1"/>
        <end position="17"/>
    </location>
</feature>
<accession>A0A0S4J1G4</accession>
<dbReference type="AlphaFoldDB" id="A0A0S4J1G4"/>
<keyword evidence="4" id="KW-1185">Reference proteome</keyword>
<evidence type="ECO:0000313" key="3">
    <source>
        <dbReference type="EMBL" id="CUG56900.1"/>
    </source>
</evidence>
<gene>
    <name evidence="3" type="ORF">BSAL_81435</name>
</gene>
<protein>
    <submittedName>
        <fullName evidence="3">Uncharacterized protein</fullName>
    </submittedName>
</protein>
<proteinExistence type="predicted"/>
<reference evidence="4" key="1">
    <citation type="submission" date="2015-09" db="EMBL/GenBank/DDBJ databases">
        <authorList>
            <consortium name="Pathogen Informatics"/>
        </authorList>
    </citation>
    <scope>NUCLEOTIDE SEQUENCE [LARGE SCALE GENOMIC DNA]</scope>
    <source>
        <strain evidence="4">Lake Konstanz</strain>
    </source>
</reference>
<feature type="non-terminal residue" evidence="3">
    <location>
        <position position="481"/>
    </location>
</feature>
<evidence type="ECO:0000313" key="4">
    <source>
        <dbReference type="Proteomes" id="UP000051952"/>
    </source>
</evidence>
<keyword evidence="2" id="KW-0732">Signal</keyword>
<feature type="non-terminal residue" evidence="3">
    <location>
        <position position="1"/>
    </location>
</feature>
<feature type="region of interest" description="Disordered" evidence="1">
    <location>
        <begin position="239"/>
        <end position="303"/>
    </location>
</feature>
<name>A0A0S4J1G4_BODSA</name>
<evidence type="ECO:0000256" key="2">
    <source>
        <dbReference type="SAM" id="SignalP"/>
    </source>
</evidence>
<organism evidence="3 4">
    <name type="scientific">Bodo saltans</name>
    <name type="common">Flagellated protozoan</name>
    <dbReference type="NCBI Taxonomy" id="75058"/>
    <lineage>
        <taxon>Eukaryota</taxon>
        <taxon>Discoba</taxon>
        <taxon>Euglenozoa</taxon>
        <taxon>Kinetoplastea</taxon>
        <taxon>Metakinetoplastina</taxon>
        <taxon>Eubodonida</taxon>
        <taxon>Bodonidae</taxon>
        <taxon>Bodo</taxon>
    </lineage>
</organism>
<dbReference type="VEuPathDB" id="TriTrypDB:BSAL_81435"/>
<feature type="chain" id="PRO_5006621848" evidence="2">
    <location>
        <begin position="18"/>
        <end position="481"/>
    </location>
</feature>
<evidence type="ECO:0000256" key="1">
    <source>
        <dbReference type="SAM" id="MobiDB-lite"/>
    </source>
</evidence>
<dbReference type="EMBL" id="CYKH01000879">
    <property type="protein sequence ID" value="CUG56900.1"/>
    <property type="molecule type" value="Genomic_DNA"/>
</dbReference>